<gene>
    <name evidence="1" type="ORF">METZ01_LOCUS194260</name>
</gene>
<protein>
    <submittedName>
        <fullName evidence="1">Uncharacterized protein</fullName>
    </submittedName>
</protein>
<reference evidence="1" key="1">
    <citation type="submission" date="2018-05" db="EMBL/GenBank/DDBJ databases">
        <authorList>
            <person name="Lanie J.A."/>
            <person name="Ng W.-L."/>
            <person name="Kazmierczak K.M."/>
            <person name="Andrzejewski T.M."/>
            <person name="Davidsen T.M."/>
            <person name="Wayne K.J."/>
            <person name="Tettelin H."/>
            <person name="Glass J.I."/>
            <person name="Rusch D."/>
            <person name="Podicherti R."/>
            <person name="Tsui H.-C.T."/>
            <person name="Winkler M.E."/>
        </authorList>
    </citation>
    <scope>NUCLEOTIDE SEQUENCE</scope>
</reference>
<evidence type="ECO:0000313" key="1">
    <source>
        <dbReference type="EMBL" id="SVB41406.1"/>
    </source>
</evidence>
<proteinExistence type="predicted"/>
<accession>A0A382DSD2</accession>
<name>A0A382DSD2_9ZZZZ</name>
<sequence length="66" mass="7285">MKIIKFKTSCGTLFEGVEVNTNASYQGEDGFIQITEAFVDGVFMTGEDIAAKSSVPLRELFQYIAK</sequence>
<organism evidence="1">
    <name type="scientific">marine metagenome</name>
    <dbReference type="NCBI Taxonomy" id="408172"/>
    <lineage>
        <taxon>unclassified sequences</taxon>
        <taxon>metagenomes</taxon>
        <taxon>ecological metagenomes</taxon>
    </lineage>
</organism>
<dbReference type="AlphaFoldDB" id="A0A382DSD2"/>
<dbReference type="EMBL" id="UINC01040896">
    <property type="protein sequence ID" value="SVB41406.1"/>
    <property type="molecule type" value="Genomic_DNA"/>
</dbReference>